<evidence type="ECO:0000313" key="1">
    <source>
        <dbReference type="EMBL" id="QND82048.1"/>
    </source>
</evidence>
<sequence length="106" mass="11684">MSGVRSRFPLRRKILLGIVVVLLALVAWLHYTGSAATHGITTQDMDWNGDGTVTQGEIAQAVFSVVVEQKQDGRRQCNTFAWRSGAGTIRMDCKTVFQTEATQAKE</sequence>
<accession>A0ABX6RHE4</accession>
<protein>
    <submittedName>
        <fullName evidence="1">EF-hand domain-containing protein</fullName>
    </submittedName>
</protein>
<name>A0ABX6RHE4_PSEMX</name>
<organism evidence="1 2">
    <name type="scientific">Pseudoxanthomonas mexicana</name>
    <dbReference type="NCBI Taxonomy" id="128785"/>
    <lineage>
        <taxon>Bacteria</taxon>
        <taxon>Pseudomonadati</taxon>
        <taxon>Pseudomonadota</taxon>
        <taxon>Gammaproteobacteria</taxon>
        <taxon>Lysobacterales</taxon>
        <taxon>Lysobacteraceae</taxon>
        <taxon>Pseudoxanthomonas</taxon>
    </lineage>
</organism>
<reference evidence="1 2" key="1">
    <citation type="submission" date="2020-08" db="EMBL/GenBank/DDBJ databases">
        <title>Streptomycin resistant and MDR strain, P. mexicana.</title>
        <authorList>
            <person name="Ganesh-kumar S."/>
            <person name="Zhe T."/>
            <person name="Yu Z."/>
            <person name="Min Y."/>
        </authorList>
    </citation>
    <scope>NUCLEOTIDE SEQUENCE [LARGE SCALE GENOMIC DNA]</scope>
    <source>
        <strain evidence="1 2">GTZY</strain>
    </source>
</reference>
<proteinExistence type="predicted"/>
<gene>
    <name evidence="1" type="ORF">H4W19_08895</name>
</gene>
<keyword evidence="2" id="KW-1185">Reference proteome</keyword>
<evidence type="ECO:0000313" key="2">
    <source>
        <dbReference type="Proteomes" id="UP000515506"/>
    </source>
</evidence>
<dbReference type="EMBL" id="CP060028">
    <property type="protein sequence ID" value="QND82048.1"/>
    <property type="molecule type" value="Genomic_DNA"/>
</dbReference>
<dbReference type="Proteomes" id="UP000515506">
    <property type="component" value="Chromosome"/>
</dbReference>